<proteinExistence type="predicted"/>
<name>A0ABP1QVI5_9HEXA</name>
<comment type="caution">
    <text evidence="2">The sequence shown here is derived from an EMBL/GenBank/DDBJ whole genome shotgun (WGS) entry which is preliminary data.</text>
</comment>
<keyword evidence="3" id="KW-1185">Reference proteome</keyword>
<organism evidence="2 3">
    <name type="scientific">Orchesella dallaii</name>
    <dbReference type="NCBI Taxonomy" id="48710"/>
    <lineage>
        <taxon>Eukaryota</taxon>
        <taxon>Metazoa</taxon>
        <taxon>Ecdysozoa</taxon>
        <taxon>Arthropoda</taxon>
        <taxon>Hexapoda</taxon>
        <taxon>Collembola</taxon>
        <taxon>Entomobryomorpha</taxon>
        <taxon>Entomobryoidea</taxon>
        <taxon>Orchesellidae</taxon>
        <taxon>Orchesellinae</taxon>
        <taxon>Orchesella</taxon>
    </lineage>
</organism>
<dbReference type="EMBL" id="CAXLJM020000045">
    <property type="protein sequence ID" value="CAL8110465.1"/>
    <property type="molecule type" value="Genomic_DNA"/>
</dbReference>
<dbReference type="Proteomes" id="UP001642540">
    <property type="component" value="Unassembled WGS sequence"/>
</dbReference>
<dbReference type="InterPro" id="IPR011029">
    <property type="entry name" value="DEATH-like_dom_sf"/>
</dbReference>
<accession>A0ABP1QVI5</accession>
<reference evidence="2 3" key="1">
    <citation type="submission" date="2024-08" db="EMBL/GenBank/DDBJ databases">
        <authorList>
            <person name="Cucini C."/>
            <person name="Frati F."/>
        </authorList>
    </citation>
    <scope>NUCLEOTIDE SEQUENCE [LARGE SCALE GENOMIC DNA]</scope>
</reference>
<dbReference type="Gene3D" id="1.10.533.10">
    <property type="entry name" value="Death Domain, Fas"/>
    <property type="match status" value="1"/>
</dbReference>
<sequence length="370" mass="42624">MCERYFIEFPPYETVSPEFLLDESLALVNPKDILIHNQVFFIPFENKPEKVEKKRIWLRNQKKVEPDAGMILRSNIKFMIGKTKHFGLLLSQLTWVGLLNFAEKRHILHHYDDDLRAASLYIIMLKKEATGLTHFINCLHMTGNHEIANVIEAKLEMLLYGMDDYSYDNLNGASVEEWNGHFLPSKKRKTSADSGIDDEQEVEAPVNVGRRSRICRIKPLDALDVIAIINGKEDSSYKVELCKCGHYHQYPKWKDVDGEDANHYTPDSTSSGFSKYFQRKSEKRTPVQPPRQGILSPVKQPVEVGADLSHGVQDDLEFTQPRRSCSHRRLRFNSSPSFAVHPDDVEVSEQENTGSESFKSRLPRFLQKFL</sequence>
<feature type="region of interest" description="Disordered" evidence="1">
    <location>
        <begin position="264"/>
        <end position="295"/>
    </location>
</feature>
<protein>
    <submittedName>
        <fullName evidence="2">Uncharacterized protein</fullName>
    </submittedName>
</protein>
<evidence type="ECO:0000313" key="2">
    <source>
        <dbReference type="EMBL" id="CAL8110465.1"/>
    </source>
</evidence>
<gene>
    <name evidence="2" type="ORF">ODALV1_LOCUS14272</name>
</gene>
<evidence type="ECO:0000313" key="3">
    <source>
        <dbReference type="Proteomes" id="UP001642540"/>
    </source>
</evidence>
<evidence type="ECO:0000256" key="1">
    <source>
        <dbReference type="SAM" id="MobiDB-lite"/>
    </source>
</evidence>